<sequence length="170" mass="19147">MMGDKPFFFYEDIQKHDNFKPLAMLKLRLDKPYEENFASLSFVNQSQRLRSIGVVSADILTEYFSVISTLQKNFEALEIPEYSPESETEGVVWALKSAAPGSLVLEIAASCFLAGMTVMKFLEKYPKISDGVLRIRSDIEKVSQAMGNDEEPVIILSPALEEELRKKGKS</sequence>
<dbReference type="OrthoDB" id="9930869at2"/>
<dbReference type="AlphaFoldDB" id="A0A081NLI3"/>
<evidence type="ECO:0000313" key="1">
    <source>
        <dbReference type="EMBL" id="KEQ19306.1"/>
    </source>
</evidence>
<keyword evidence="2" id="KW-1185">Reference proteome</keyword>
<dbReference type="eggNOG" id="COG0610">
    <property type="taxonomic scope" value="Bacteria"/>
</dbReference>
<dbReference type="RefSeq" id="WP_034833062.1">
    <property type="nucleotide sequence ID" value="NZ_JOKH01000001.1"/>
</dbReference>
<comment type="caution">
    <text evidence="1">The sequence shown here is derived from an EMBL/GenBank/DDBJ whole genome shotgun (WGS) entry which is preliminary data.</text>
</comment>
<protein>
    <submittedName>
        <fullName evidence="1">Uncharacterized protein</fullName>
    </submittedName>
</protein>
<reference evidence="1 2" key="1">
    <citation type="submission" date="2014-06" db="EMBL/GenBank/DDBJ databases">
        <title>Whole Genome Sequences of Three Symbiotic Endozoicomonas Bacteria.</title>
        <authorList>
            <person name="Neave M.J."/>
            <person name="Apprill A."/>
            <person name="Voolstra C.R."/>
        </authorList>
    </citation>
    <scope>NUCLEOTIDE SEQUENCE [LARGE SCALE GENOMIC DNA]</scope>
    <source>
        <strain evidence="1 2">DSM 25634</strain>
    </source>
</reference>
<accession>A0A081NLI3</accession>
<name>A0A081NLI3_9GAMM</name>
<dbReference type="Proteomes" id="UP000028073">
    <property type="component" value="Unassembled WGS sequence"/>
</dbReference>
<organism evidence="1 2">
    <name type="scientific">Endozoicomonas numazuensis</name>
    <dbReference type="NCBI Taxonomy" id="1137799"/>
    <lineage>
        <taxon>Bacteria</taxon>
        <taxon>Pseudomonadati</taxon>
        <taxon>Pseudomonadota</taxon>
        <taxon>Gammaproteobacteria</taxon>
        <taxon>Oceanospirillales</taxon>
        <taxon>Endozoicomonadaceae</taxon>
        <taxon>Endozoicomonas</taxon>
    </lineage>
</organism>
<proteinExistence type="predicted"/>
<evidence type="ECO:0000313" key="2">
    <source>
        <dbReference type="Proteomes" id="UP000028073"/>
    </source>
</evidence>
<dbReference type="EMBL" id="JOKH01000001">
    <property type="protein sequence ID" value="KEQ19306.1"/>
    <property type="molecule type" value="Genomic_DNA"/>
</dbReference>
<gene>
    <name evidence="1" type="ORF">GZ78_04825</name>
</gene>
<dbReference type="STRING" id="1137799.GZ78_04825"/>